<name>A0A087UMP5_STEMI</name>
<evidence type="ECO:0000313" key="2">
    <source>
        <dbReference type="EMBL" id="KFM78634.1"/>
    </source>
</evidence>
<accession>A0A087UMP5</accession>
<feature type="region of interest" description="Disordered" evidence="1">
    <location>
        <begin position="40"/>
        <end position="64"/>
    </location>
</feature>
<evidence type="ECO:0000313" key="3">
    <source>
        <dbReference type="Proteomes" id="UP000054359"/>
    </source>
</evidence>
<gene>
    <name evidence="2" type="ORF">X975_11305</name>
</gene>
<dbReference type="AlphaFoldDB" id="A0A087UMP5"/>
<keyword evidence="3" id="KW-1185">Reference proteome</keyword>
<reference evidence="2 3" key="1">
    <citation type="submission" date="2013-11" db="EMBL/GenBank/DDBJ databases">
        <title>Genome sequencing of Stegodyphus mimosarum.</title>
        <authorList>
            <person name="Bechsgaard J."/>
        </authorList>
    </citation>
    <scope>NUCLEOTIDE SEQUENCE [LARGE SCALE GENOMIC DNA]</scope>
</reference>
<organism evidence="2 3">
    <name type="scientific">Stegodyphus mimosarum</name>
    <name type="common">African social velvet spider</name>
    <dbReference type="NCBI Taxonomy" id="407821"/>
    <lineage>
        <taxon>Eukaryota</taxon>
        <taxon>Metazoa</taxon>
        <taxon>Ecdysozoa</taxon>
        <taxon>Arthropoda</taxon>
        <taxon>Chelicerata</taxon>
        <taxon>Arachnida</taxon>
        <taxon>Araneae</taxon>
        <taxon>Araneomorphae</taxon>
        <taxon>Entelegynae</taxon>
        <taxon>Eresoidea</taxon>
        <taxon>Eresidae</taxon>
        <taxon>Stegodyphus</taxon>
    </lineage>
</organism>
<dbReference type="Proteomes" id="UP000054359">
    <property type="component" value="Unassembled WGS sequence"/>
</dbReference>
<feature type="compositionally biased region" description="Basic and acidic residues" evidence="1">
    <location>
        <begin position="48"/>
        <end position="63"/>
    </location>
</feature>
<proteinExistence type="predicted"/>
<sequence>MQRLNSKICHVDEQIGQLLRLVRPRNEKVTHPVLVLRAPEIQRSQSLSRKDSLPKRKSKEVEAVRAATLDDDIQDRDMFSNAEKNKQQ</sequence>
<evidence type="ECO:0000256" key="1">
    <source>
        <dbReference type="SAM" id="MobiDB-lite"/>
    </source>
</evidence>
<feature type="non-terminal residue" evidence="2">
    <location>
        <position position="88"/>
    </location>
</feature>
<protein>
    <submittedName>
        <fullName evidence="2">Uncharacterized protein</fullName>
    </submittedName>
</protein>
<dbReference type="EMBL" id="KK120598">
    <property type="protein sequence ID" value="KFM78634.1"/>
    <property type="molecule type" value="Genomic_DNA"/>
</dbReference>